<dbReference type="VEuPathDB" id="TriTrypDB:Lsey_0085_0140"/>
<feature type="region of interest" description="Disordered" evidence="1">
    <location>
        <begin position="117"/>
        <end position="215"/>
    </location>
</feature>
<organism evidence="2 3">
    <name type="scientific">Leptomonas seymouri</name>
    <dbReference type="NCBI Taxonomy" id="5684"/>
    <lineage>
        <taxon>Eukaryota</taxon>
        <taxon>Discoba</taxon>
        <taxon>Euglenozoa</taxon>
        <taxon>Kinetoplastea</taxon>
        <taxon>Metakinetoplastina</taxon>
        <taxon>Trypanosomatida</taxon>
        <taxon>Trypanosomatidae</taxon>
        <taxon>Leishmaniinae</taxon>
        <taxon>Leptomonas</taxon>
    </lineage>
</organism>
<dbReference type="OrthoDB" id="266252at2759"/>
<evidence type="ECO:0000313" key="3">
    <source>
        <dbReference type="Proteomes" id="UP000038009"/>
    </source>
</evidence>
<evidence type="ECO:0000256" key="1">
    <source>
        <dbReference type="SAM" id="MobiDB-lite"/>
    </source>
</evidence>
<dbReference type="Proteomes" id="UP000038009">
    <property type="component" value="Unassembled WGS sequence"/>
</dbReference>
<feature type="compositionally biased region" description="Polar residues" evidence="1">
    <location>
        <begin position="193"/>
        <end position="210"/>
    </location>
</feature>
<gene>
    <name evidence="2" type="ORF">ABL78_3418</name>
</gene>
<accession>A0A0N0P6S5</accession>
<proteinExistence type="predicted"/>
<dbReference type="AlphaFoldDB" id="A0A0N0P6S5"/>
<dbReference type="OMA" id="FMEVLCP"/>
<reference evidence="2 3" key="1">
    <citation type="journal article" date="2015" name="PLoS Pathog.">
        <title>Leptomonas seymouri: Adaptations to the Dixenous Life Cycle Analyzed by Genome Sequencing, Transcriptome Profiling and Co-infection with Leishmania donovani.</title>
        <authorList>
            <person name="Kraeva N."/>
            <person name="Butenko A."/>
            <person name="Hlavacova J."/>
            <person name="Kostygov A."/>
            <person name="Myskova J."/>
            <person name="Grybchuk D."/>
            <person name="Lestinova T."/>
            <person name="Votypka J."/>
            <person name="Volf P."/>
            <person name="Opperdoes F."/>
            <person name="Flegontov P."/>
            <person name="Lukes J."/>
            <person name="Yurchenko V."/>
        </authorList>
    </citation>
    <scope>NUCLEOTIDE SEQUENCE [LARGE SCALE GENOMIC DNA]</scope>
    <source>
        <strain evidence="2 3">ATCC 30220</strain>
    </source>
</reference>
<dbReference type="EMBL" id="LJSK01000085">
    <property type="protein sequence ID" value="KPI87507.1"/>
    <property type="molecule type" value="Genomic_DNA"/>
</dbReference>
<feature type="compositionally biased region" description="Basic and acidic residues" evidence="1">
    <location>
        <begin position="171"/>
        <end position="183"/>
    </location>
</feature>
<name>A0A0N0P6S5_LEPSE</name>
<keyword evidence="3" id="KW-1185">Reference proteome</keyword>
<sequence>MFVATFPEFQREVTGQQSILQLGTVTHQRRLLRMRKLPDPEDPEAVAVLGTAVLDLPESSTTLEGGGCPGSTICDPLLHHVRGHSNGDSSGSCATFVEVLCPNGTSLLERLPIAPTGIRSGGHASPSPRPLRNGSSSLSGTSAARAAMTSGDGRTTPHDDGDLHPTSPHQHNREGENSKKEVASDDAAMCSQDPVSVSAHTADAETSNQWADKGDGESIPSIYVSYGSCTLASRRRCARRRKSQPALTQISAAMRRDMSVLPSGSTELLSWNELNGLASAAEVPFEVFSPTSAPCTPLTVYEACDVSGRVLLTDRLIESQSNTALPLMIEAYKQYMHAASANTEYLPTASLESSRSTRRIGKLSEDEELAATLQVLAPRQQGIVLRARNTSEEVLKCVAQARRCARPSFRYIDPAEMYGTSSYCCRAPTPAHVTG</sequence>
<protein>
    <submittedName>
        <fullName evidence="2">Uncharacterized protein</fullName>
    </submittedName>
</protein>
<comment type="caution">
    <text evidence="2">The sequence shown here is derived from an EMBL/GenBank/DDBJ whole genome shotgun (WGS) entry which is preliminary data.</text>
</comment>
<feature type="compositionally biased region" description="Polar residues" evidence="1">
    <location>
        <begin position="133"/>
        <end position="142"/>
    </location>
</feature>
<evidence type="ECO:0000313" key="2">
    <source>
        <dbReference type="EMBL" id="KPI87507.1"/>
    </source>
</evidence>